<keyword evidence="3" id="KW-1185">Reference proteome</keyword>
<feature type="signal peptide" evidence="1">
    <location>
        <begin position="1"/>
        <end position="21"/>
    </location>
</feature>
<gene>
    <name evidence="2" type="ORF">EP073_08980</name>
</gene>
<dbReference type="KEGG" id="gtl:EP073_08980"/>
<dbReference type="AlphaFoldDB" id="A0A3R6AYK6"/>
<dbReference type="EMBL" id="CP035108">
    <property type="protein sequence ID" value="QAR33529.1"/>
    <property type="molecule type" value="Genomic_DNA"/>
</dbReference>
<feature type="chain" id="PRO_5018774009" description="Tetratricopeptide repeat protein" evidence="1">
    <location>
        <begin position="22"/>
        <end position="402"/>
    </location>
</feature>
<dbReference type="RefSeq" id="WP_128466815.1">
    <property type="nucleotide sequence ID" value="NZ_CP035108.1"/>
</dbReference>
<evidence type="ECO:0000313" key="3">
    <source>
        <dbReference type="Proteomes" id="UP000287502"/>
    </source>
</evidence>
<evidence type="ECO:0000256" key="1">
    <source>
        <dbReference type="SAM" id="SignalP"/>
    </source>
</evidence>
<dbReference type="OrthoDB" id="9786696at2"/>
<keyword evidence="1" id="KW-0732">Signal</keyword>
<organism evidence="2 3">
    <name type="scientific">Geovibrio thiophilus</name>
    <dbReference type="NCBI Taxonomy" id="139438"/>
    <lineage>
        <taxon>Bacteria</taxon>
        <taxon>Pseudomonadati</taxon>
        <taxon>Deferribacterota</taxon>
        <taxon>Deferribacteres</taxon>
        <taxon>Deferribacterales</taxon>
        <taxon>Geovibrionaceae</taxon>
        <taxon>Geovibrio</taxon>
    </lineage>
</organism>
<name>A0A3R6AYK6_9BACT</name>
<protein>
    <recommendedName>
        <fullName evidence="4">Tetratricopeptide repeat protein</fullName>
    </recommendedName>
</protein>
<sequence length="402" mass="44285">MFGRLTAFLLVSVLAFASARADEGDYLMGLNAYKDGLNSVARMGFEAYLADSPNQADKHYAEYLMYRILLEDGDFEGAYSYFIKIEGVKDSRFDQNVIKGDKMRFLIRKDCSEAKKELLAGTSAAGAALYTESDCPMDSQAAKSVAAVSNDSKVLLSAASKVQGDFKAVEALFSGINPKNLTAGQAKYFGVLFYKNGSYDYFWKVYGVYKDADMVSLALDRLWSIKDYKGYISGFEANRKSYSLESGAFCRAVESYKQTGADFDCALLDGCIKDKNADFAKTKTACLIKSGKPNLDADIDSFGSAVSGVCEYVPYMIDKNLYDGKSFGEFAACPNKFDIAELLYRKKRFGRLLEVASKGTDDRDYYYTALAHIGMGDRNKASAAAQKIKNADLKAYLSGQVK</sequence>
<evidence type="ECO:0008006" key="4">
    <source>
        <dbReference type="Google" id="ProtNLM"/>
    </source>
</evidence>
<evidence type="ECO:0000313" key="2">
    <source>
        <dbReference type="EMBL" id="QAR33529.1"/>
    </source>
</evidence>
<dbReference type="Proteomes" id="UP000287502">
    <property type="component" value="Chromosome"/>
</dbReference>
<accession>A0A3R6AYK6</accession>
<reference evidence="2 3" key="1">
    <citation type="submission" date="2019-01" db="EMBL/GenBank/DDBJ databases">
        <title>Geovibrio thiophilus DSM 11263, complete genome.</title>
        <authorList>
            <person name="Spring S."/>
            <person name="Bunk B."/>
            <person name="Sproer C."/>
        </authorList>
    </citation>
    <scope>NUCLEOTIDE SEQUENCE [LARGE SCALE GENOMIC DNA]</scope>
    <source>
        <strain evidence="2 3">DSM 11263</strain>
    </source>
</reference>
<proteinExistence type="predicted"/>